<proteinExistence type="predicted"/>
<gene>
    <name evidence="2" type="ORF">HBF26_18295</name>
</gene>
<feature type="chain" id="PRO_5045617803" description="Lipoprotein" evidence="1">
    <location>
        <begin position="21"/>
        <end position="117"/>
    </location>
</feature>
<comment type="caution">
    <text evidence="2">The sequence shown here is derived from an EMBL/GenBank/DDBJ whole genome shotgun (WGS) entry which is preliminary data.</text>
</comment>
<dbReference type="EMBL" id="JAAQQR010000012">
    <property type="protein sequence ID" value="NID06843.1"/>
    <property type="molecule type" value="Genomic_DNA"/>
</dbReference>
<evidence type="ECO:0008006" key="4">
    <source>
        <dbReference type="Google" id="ProtNLM"/>
    </source>
</evidence>
<reference evidence="2 3" key="1">
    <citation type="journal article" date="2011" name="Curr. Microbiol.">
        <title>Luteibacter jiangsuensis sp. nov.: a methamidophos-degrading bacterium isolated from a methamidophos-manufacturing factory.</title>
        <authorList>
            <person name="Wang L."/>
            <person name="Wang G.L."/>
            <person name="Li S.P."/>
            <person name="Jiang J.D."/>
        </authorList>
    </citation>
    <scope>NUCLEOTIDE SEQUENCE [LARGE SCALE GENOMIC DNA]</scope>
    <source>
        <strain evidence="2 3">CGMCC 1.10133</strain>
    </source>
</reference>
<dbReference type="Proteomes" id="UP001429601">
    <property type="component" value="Unassembled WGS sequence"/>
</dbReference>
<evidence type="ECO:0000313" key="3">
    <source>
        <dbReference type="Proteomes" id="UP001429601"/>
    </source>
</evidence>
<accession>A0ABX0Q8Y1</accession>
<name>A0ABX0Q8Y1_9GAMM</name>
<dbReference type="RefSeq" id="WP_167129512.1">
    <property type="nucleotide sequence ID" value="NZ_JAAQQR010000012.1"/>
</dbReference>
<sequence length="117" mass="12430">MNRIYIVALSCLACLTAACSQESWHLVSGEKGDAAEIRIDGDEGEATWSWGPDSFTVEVTVVKSTLSKASGASKPAQLTLALADGTHLEFSGPRSALVCQHGCESLHLPNAWLVRSD</sequence>
<keyword evidence="3" id="KW-1185">Reference proteome</keyword>
<keyword evidence="1" id="KW-0732">Signal</keyword>
<evidence type="ECO:0000256" key="1">
    <source>
        <dbReference type="SAM" id="SignalP"/>
    </source>
</evidence>
<protein>
    <recommendedName>
        <fullName evidence="4">Lipoprotein</fullName>
    </recommendedName>
</protein>
<feature type="signal peptide" evidence="1">
    <location>
        <begin position="1"/>
        <end position="20"/>
    </location>
</feature>
<evidence type="ECO:0000313" key="2">
    <source>
        <dbReference type="EMBL" id="NID06843.1"/>
    </source>
</evidence>
<dbReference type="PROSITE" id="PS51257">
    <property type="entry name" value="PROKAR_LIPOPROTEIN"/>
    <property type="match status" value="1"/>
</dbReference>
<organism evidence="2 3">
    <name type="scientific">Luteibacter jiangsuensis</name>
    <dbReference type="NCBI Taxonomy" id="637577"/>
    <lineage>
        <taxon>Bacteria</taxon>
        <taxon>Pseudomonadati</taxon>
        <taxon>Pseudomonadota</taxon>
        <taxon>Gammaproteobacteria</taxon>
        <taxon>Lysobacterales</taxon>
        <taxon>Rhodanobacteraceae</taxon>
        <taxon>Luteibacter</taxon>
    </lineage>
</organism>